<name>A0ABQ1C565_9MYCO</name>
<comment type="caution">
    <text evidence="4">The sequence shown here is derived from an EMBL/GenBank/DDBJ whole genome shotgun (WGS) entry which is preliminary data.</text>
</comment>
<keyword evidence="5" id="KW-1185">Reference proteome</keyword>
<organism evidence="4 5">
    <name type="scientific">Mycobacterium paragordonae</name>
    <dbReference type="NCBI Taxonomy" id="1389713"/>
    <lineage>
        <taxon>Bacteria</taxon>
        <taxon>Bacillati</taxon>
        <taxon>Actinomycetota</taxon>
        <taxon>Actinomycetes</taxon>
        <taxon>Mycobacteriales</taxon>
        <taxon>Mycobacteriaceae</taxon>
        <taxon>Mycobacterium</taxon>
    </lineage>
</organism>
<accession>A0ABQ1C565</accession>
<evidence type="ECO:0000256" key="2">
    <source>
        <dbReference type="ARBA" id="ARBA00023002"/>
    </source>
</evidence>
<dbReference type="Gene3D" id="3.40.50.720">
    <property type="entry name" value="NAD(P)-binding Rossmann-like Domain"/>
    <property type="match status" value="1"/>
</dbReference>
<dbReference type="Proteomes" id="UP000465240">
    <property type="component" value="Unassembled WGS sequence"/>
</dbReference>
<dbReference type="PROSITE" id="PS00061">
    <property type="entry name" value="ADH_SHORT"/>
    <property type="match status" value="1"/>
</dbReference>
<dbReference type="PROSITE" id="PS51257">
    <property type="entry name" value="PROKAR_LIPOPROTEIN"/>
    <property type="match status" value="1"/>
</dbReference>
<sequence>MRIVVTGGNSGLGKATAAAFAAAGHQVTIACRTLPKGEQAAAEMPGDVEVRHLDLADLSSIRAFAASMRSVDVLVNNAGVLGLPLTRTADGFEAHIGTNYLGHFALTCCLADKITDRVISVGSALYVLGRIDFDDLNWRRRKYAMFPAYAQSKLATMLFTDELARRGLRAYVSDPGMAYTDITRDSSGVLHWLGEHLLEFLGQSAPNGARATIEALSTDRPSGTYLAPRFNQWGRPKVTVPIRKARDPEVARKLWELSAEMTQCDWAGRRS</sequence>
<comment type="similarity">
    <text evidence="1 3">Belongs to the short-chain dehydrogenases/reductases (SDR) family.</text>
</comment>
<dbReference type="PRINTS" id="PR00080">
    <property type="entry name" value="SDRFAMILY"/>
</dbReference>
<protein>
    <submittedName>
        <fullName evidence="4">Short-chain dehydrogenase</fullName>
    </submittedName>
</protein>
<dbReference type="RefSeq" id="WP_120792945.1">
    <property type="nucleotide sequence ID" value="NZ_BLKX01000001.1"/>
</dbReference>
<dbReference type="InterPro" id="IPR036291">
    <property type="entry name" value="NAD(P)-bd_dom_sf"/>
</dbReference>
<dbReference type="PANTHER" id="PTHR43157:SF31">
    <property type="entry name" value="PHOSPHATIDYLINOSITOL-GLYCAN BIOSYNTHESIS CLASS F PROTEIN"/>
    <property type="match status" value="1"/>
</dbReference>
<evidence type="ECO:0000256" key="3">
    <source>
        <dbReference type="RuleBase" id="RU000363"/>
    </source>
</evidence>
<dbReference type="PANTHER" id="PTHR43157">
    <property type="entry name" value="PHOSPHATIDYLINOSITOL-GLYCAN BIOSYNTHESIS CLASS F PROTEIN-RELATED"/>
    <property type="match status" value="1"/>
</dbReference>
<gene>
    <name evidence="4" type="ORF">MPRG_27800</name>
</gene>
<keyword evidence="2" id="KW-0560">Oxidoreductase</keyword>
<evidence type="ECO:0000313" key="4">
    <source>
        <dbReference type="EMBL" id="GFG79504.1"/>
    </source>
</evidence>
<dbReference type="Pfam" id="PF00106">
    <property type="entry name" value="adh_short"/>
    <property type="match status" value="1"/>
</dbReference>
<dbReference type="PRINTS" id="PR00081">
    <property type="entry name" value="GDHRDH"/>
</dbReference>
<evidence type="ECO:0000313" key="5">
    <source>
        <dbReference type="Proteomes" id="UP000465240"/>
    </source>
</evidence>
<evidence type="ECO:0000256" key="1">
    <source>
        <dbReference type="ARBA" id="ARBA00006484"/>
    </source>
</evidence>
<dbReference type="InterPro" id="IPR002347">
    <property type="entry name" value="SDR_fam"/>
</dbReference>
<dbReference type="InterPro" id="IPR020904">
    <property type="entry name" value="Sc_DH/Rdtase_CS"/>
</dbReference>
<dbReference type="SUPFAM" id="SSF51735">
    <property type="entry name" value="NAD(P)-binding Rossmann-fold domains"/>
    <property type="match status" value="1"/>
</dbReference>
<reference evidence="4 5" key="1">
    <citation type="journal article" date="2019" name="Emerg. Microbes Infect.">
        <title>Comprehensive subspecies identification of 175 nontuberculous mycobacteria species based on 7547 genomic profiles.</title>
        <authorList>
            <person name="Matsumoto Y."/>
            <person name="Kinjo T."/>
            <person name="Motooka D."/>
            <person name="Nabeya D."/>
            <person name="Jung N."/>
            <person name="Uechi K."/>
            <person name="Horii T."/>
            <person name="Iida T."/>
            <person name="Fujita J."/>
            <person name="Nakamura S."/>
        </authorList>
    </citation>
    <scope>NUCLEOTIDE SEQUENCE [LARGE SCALE GENOMIC DNA]</scope>
    <source>
        <strain evidence="4 5">JCM 18565</strain>
    </source>
</reference>
<proteinExistence type="inferred from homology"/>
<dbReference type="EMBL" id="BLKX01000001">
    <property type="protein sequence ID" value="GFG79504.1"/>
    <property type="molecule type" value="Genomic_DNA"/>
</dbReference>